<reference evidence="1 2" key="1">
    <citation type="submission" date="2008-07" db="EMBL/GenBank/DDBJ databases">
        <authorList>
            <person name="El-Sayed N."/>
            <person name="Caler E."/>
            <person name="Inman J."/>
            <person name="Amedeo P."/>
            <person name="Hass B."/>
            <person name="Wortman J."/>
        </authorList>
    </citation>
    <scope>NUCLEOTIDE SEQUENCE [LARGE SCALE GENOMIC DNA]</scope>
    <source>
        <strain evidence="2">ATCC 50983 / TXsc</strain>
    </source>
</reference>
<sequence length="85" mass="9023">MAVDVEPLELGDLGSISIDLGSVAKALQLIAAHQNATAEKAAAAWGEIEQLRAQFEERGEATEKMSAQLADVIERSDAMGKDVNK</sequence>
<accession>C5L472</accession>
<name>C5L472_PERM5</name>
<dbReference type="Proteomes" id="UP000007800">
    <property type="component" value="Unassembled WGS sequence"/>
</dbReference>
<organism evidence="2">
    <name type="scientific">Perkinsus marinus (strain ATCC 50983 / TXsc)</name>
    <dbReference type="NCBI Taxonomy" id="423536"/>
    <lineage>
        <taxon>Eukaryota</taxon>
        <taxon>Sar</taxon>
        <taxon>Alveolata</taxon>
        <taxon>Perkinsozoa</taxon>
        <taxon>Perkinsea</taxon>
        <taxon>Perkinsida</taxon>
        <taxon>Perkinsidae</taxon>
        <taxon>Perkinsus</taxon>
    </lineage>
</organism>
<dbReference type="InParanoid" id="C5L472"/>
<dbReference type="EMBL" id="GG678987">
    <property type="protein sequence ID" value="EER08470.1"/>
    <property type="molecule type" value="Genomic_DNA"/>
</dbReference>
<dbReference type="RefSeq" id="XP_002776654.1">
    <property type="nucleotide sequence ID" value="XM_002776608.1"/>
</dbReference>
<dbReference type="AlphaFoldDB" id="C5L472"/>
<proteinExistence type="predicted"/>
<protein>
    <submittedName>
        <fullName evidence="1">Uncharacterized protein</fullName>
    </submittedName>
</protein>
<keyword evidence="2" id="KW-1185">Reference proteome</keyword>
<dbReference type="GeneID" id="9041832"/>
<gene>
    <name evidence="1" type="ORF">Pmar_PMAR022170</name>
</gene>
<evidence type="ECO:0000313" key="1">
    <source>
        <dbReference type="EMBL" id="EER08470.1"/>
    </source>
</evidence>
<evidence type="ECO:0000313" key="2">
    <source>
        <dbReference type="Proteomes" id="UP000007800"/>
    </source>
</evidence>